<comment type="cofactor">
    <cofactor evidence="1">
        <name>Fe(2+)</name>
        <dbReference type="ChEBI" id="CHEBI:29033"/>
    </cofactor>
</comment>
<evidence type="ECO:0000256" key="11">
    <source>
        <dbReference type="ARBA" id="ARBA00038068"/>
    </source>
</evidence>
<evidence type="ECO:0000256" key="12">
    <source>
        <dbReference type="SAM" id="MobiDB-lite"/>
    </source>
</evidence>
<feature type="domain" description="JmjC" evidence="13">
    <location>
        <begin position="185"/>
        <end position="356"/>
    </location>
</feature>
<dbReference type="GO" id="GO:0005634">
    <property type="term" value="C:nucleus"/>
    <property type="evidence" value="ECO:0007669"/>
    <property type="project" value="UniProtKB-SubCell"/>
</dbReference>
<reference evidence="14 15" key="1">
    <citation type="journal article" date="2021" name="Sci. Rep.">
        <title>The genome of the diatom Chaetoceros tenuissimus carries an ancient integrated fragment of an extant virus.</title>
        <authorList>
            <person name="Hongo Y."/>
            <person name="Kimura K."/>
            <person name="Takaki Y."/>
            <person name="Yoshida Y."/>
            <person name="Baba S."/>
            <person name="Kobayashi G."/>
            <person name="Nagasaki K."/>
            <person name="Hano T."/>
            <person name="Tomaru Y."/>
        </authorList>
    </citation>
    <scope>NUCLEOTIDE SEQUENCE [LARGE SCALE GENOMIC DNA]</scope>
    <source>
        <strain evidence="14 15">NIES-3715</strain>
    </source>
</reference>
<evidence type="ECO:0000256" key="3">
    <source>
        <dbReference type="ARBA" id="ARBA00022723"/>
    </source>
</evidence>
<dbReference type="GO" id="GO:0033749">
    <property type="term" value="F:histone H4R3 demethylase activity"/>
    <property type="evidence" value="ECO:0007669"/>
    <property type="project" value="TreeGrafter"/>
</dbReference>
<dbReference type="GO" id="GO:0005737">
    <property type="term" value="C:cytoplasm"/>
    <property type="evidence" value="ECO:0007669"/>
    <property type="project" value="TreeGrafter"/>
</dbReference>
<keyword evidence="15" id="KW-1185">Reference proteome</keyword>
<dbReference type="PROSITE" id="PS51184">
    <property type="entry name" value="JMJC"/>
    <property type="match status" value="1"/>
</dbReference>
<name>A0AAD3D9X1_9STRA</name>
<accession>A0AAD3D9X1</accession>
<dbReference type="Gene3D" id="2.60.120.650">
    <property type="entry name" value="Cupin"/>
    <property type="match status" value="1"/>
</dbReference>
<comment type="subcellular location">
    <subcellularLocation>
        <location evidence="2">Nucleus</location>
    </subcellularLocation>
</comment>
<dbReference type="InterPro" id="IPR003347">
    <property type="entry name" value="JmjC_dom"/>
</dbReference>
<dbReference type="GO" id="GO:0106140">
    <property type="term" value="F:P-TEFb complex binding"/>
    <property type="evidence" value="ECO:0007669"/>
    <property type="project" value="TreeGrafter"/>
</dbReference>
<keyword evidence="5" id="KW-0223">Dioxygenase</keyword>
<keyword evidence="4" id="KW-0156">Chromatin regulator</keyword>
<dbReference type="InterPro" id="IPR050910">
    <property type="entry name" value="JMJD6_ArgDemeth/LysHydrox"/>
</dbReference>
<dbReference type="PANTHER" id="PTHR12480">
    <property type="entry name" value="ARGININE DEMETHYLASE AND LYSYL-HYDROXYLASE JMJD"/>
    <property type="match status" value="1"/>
</dbReference>
<evidence type="ECO:0000313" key="15">
    <source>
        <dbReference type="Proteomes" id="UP001054902"/>
    </source>
</evidence>
<evidence type="ECO:0000256" key="1">
    <source>
        <dbReference type="ARBA" id="ARBA00001954"/>
    </source>
</evidence>
<dbReference type="EMBL" id="BLLK01000062">
    <property type="protein sequence ID" value="GFH59080.1"/>
    <property type="molecule type" value="Genomic_DNA"/>
</dbReference>
<evidence type="ECO:0000256" key="9">
    <source>
        <dbReference type="ARBA" id="ARBA00023163"/>
    </source>
</evidence>
<feature type="region of interest" description="Disordered" evidence="12">
    <location>
        <begin position="93"/>
        <end position="118"/>
    </location>
</feature>
<dbReference type="AlphaFoldDB" id="A0AAD3D9X1"/>
<evidence type="ECO:0000256" key="6">
    <source>
        <dbReference type="ARBA" id="ARBA00023002"/>
    </source>
</evidence>
<proteinExistence type="inferred from homology"/>
<dbReference type="Pfam" id="PF02373">
    <property type="entry name" value="JmjC"/>
    <property type="match status" value="1"/>
</dbReference>
<feature type="compositionally biased region" description="Basic and acidic residues" evidence="12">
    <location>
        <begin position="103"/>
        <end position="118"/>
    </location>
</feature>
<organism evidence="14 15">
    <name type="scientific">Chaetoceros tenuissimus</name>
    <dbReference type="NCBI Taxonomy" id="426638"/>
    <lineage>
        <taxon>Eukaryota</taxon>
        <taxon>Sar</taxon>
        <taxon>Stramenopiles</taxon>
        <taxon>Ochrophyta</taxon>
        <taxon>Bacillariophyta</taxon>
        <taxon>Coscinodiscophyceae</taxon>
        <taxon>Chaetocerotophycidae</taxon>
        <taxon>Chaetocerotales</taxon>
        <taxon>Chaetocerotaceae</taxon>
        <taxon>Chaetoceros</taxon>
    </lineage>
</organism>
<dbReference type="SMART" id="SM00558">
    <property type="entry name" value="JmjC"/>
    <property type="match status" value="1"/>
</dbReference>
<evidence type="ECO:0000259" key="13">
    <source>
        <dbReference type="PROSITE" id="PS51184"/>
    </source>
</evidence>
<dbReference type="PANTHER" id="PTHR12480:SF32">
    <property type="entry name" value="BIFUNCTIONAL ARGININE DEMETHYLASE AND LYSYL-HYDROXYLASE JMJD6"/>
    <property type="match status" value="1"/>
</dbReference>
<comment type="similarity">
    <text evidence="11">Belongs to the JMJD6 family.</text>
</comment>
<keyword evidence="8" id="KW-0805">Transcription regulation</keyword>
<dbReference type="GO" id="GO:0046872">
    <property type="term" value="F:metal ion binding"/>
    <property type="evidence" value="ECO:0007669"/>
    <property type="project" value="UniProtKB-KW"/>
</dbReference>
<comment type="caution">
    <text evidence="14">The sequence shown here is derived from an EMBL/GenBank/DDBJ whole genome shotgun (WGS) entry which is preliminary data.</text>
</comment>
<keyword evidence="3" id="KW-0479">Metal-binding</keyword>
<evidence type="ECO:0000256" key="8">
    <source>
        <dbReference type="ARBA" id="ARBA00023015"/>
    </source>
</evidence>
<evidence type="ECO:0000256" key="7">
    <source>
        <dbReference type="ARBA" id="ARBA00023004"/>
    </source>
</evidence>
<keyword evidence="6" id="KW-0560">Oxidoreductase</keyword>
<dbReference type="SUPFAM" id="SSF51197">
    <property type="entry name" value="Clavaminate synthase-like"/>
    <property type="match status" value="1"/>
</dbReference>
<gene>
    <name evidence="14" type="ORF">CTEN210_15556</name>
</gene>
<evidence type="ECO:0000313" key="14">
    <source>
        <dbReference type="EMBL" id="GFH59080.1"/>
    </source>
</evidence>
<evidence type="ECO:0000256" key="4">
    <source>
        <dbReference type="ARBA" id="ARBA00022853"/>
    </source>
</evidence>
<dbReference type="Proteomes" id="UP001054902">
    <property type="component" value="Unassembled WGS sequence"/>
</dbReference>
<keyword evidence="10" id="KW-0539">Nucleus</keyword>
<feature type="compositionally biased region" description="Basic and acidic residues" evidence="12">
    <location>
        <begin position="401"/>
        <end position="412"/>
    </location>
</feature>
<feature type="region of interest" description="Disordered" evidence="12">
    <location>
        <begin position="385"/>
        <end position="428"/>
    </location>
</feature>
<keyword evidence="9" id="KW-0804">Transcription</keyword>
<evidence type="ECO:0000256" key="5">
    <source>
        <dbReference type="ARBA" id="ARBA00022964"/>
    </source>
</evidence>
<evidence type="ECO:0000256" key="10">
    <source>
        <dbReference type="ARBA" id="ARBA00023242"/>
    </source>
</evidence>
<keyword evidence="7" id="KW-0408">Iron</keyword>
<sequence>MGWRTKAENAKKGHRSSLKDWACDGFHKTFPEYSQKILNLENLGYQHFTTNGERYHPCNRTIPARLDAKVTSPKEFHEKYEAKSIPCVITNIPQGYDIPSPPRSKDGQNSKSDNDASAHRWRALDRWTLDNLQDDPELRERALKCGEDDDEKSIRMKLKHFMRYLQNNIDDSPLYIFDSSFDEDRLAKTLLEDYRVPSYFNEDLFRLVGEKRRPPYRWFLVGPERSGTCVHIDPLATSAWNTLIVGQKRWVLFPPHLSKSTVKGKGLIKKGEDDEAVHYFTTILPRIKEAAIRSGGTGKYEGFECYEFTQFEGETVYIPNGWWHAVLNLSHTVGVTQNFCSQRNFDEVWVKTRTGRKKMAYKWLKQLEEQYPHLAERAKELNSRDDFVMKYDPNGGALSKKPRESESQERTKTSHSPKRSKVERVVSP</sequence>
<protein>
    <submittedName>
        <fullName evidence="14">Histone arginine demethylase JMJD6</fullName>
    </submittedName>
</protein>
<dbReference type="Gene3D" id="1.20.1280.270">
    <property type="match status" value="1"/>
</dbReference>
<evidence type="ECO:0000256" key="2">
    <source>
        <dbReference type="ARBA" id="ARBA00004123"/>
    </source>
</evidence>